<evidence type="ECO:0000313" key="2">
    <source>
        <dbReference type="EMBL" id="AFM03644.1"/>
    </source>
</evidence>
<dbReference type="HOGENOM" id="CLU_1188834_0_0_10"/>
<reference evidence="3" key="1">
    <citation type="submission" date="2012-06" db="EMBL/GenBank/DDBJ databases">
        <title>The complete genome of Flexibacter litoralis DSM 6794.</title>
        <authorList>
            <person name="Lucas S."/>
            <person name="Copeland A."/>
            <person name="Lapidus A."/>
            <person name="Glavina del Rio T."/>
            <person name="Dalin E."/>
            <person name="Tice H."/>
            <person name="Bruce D."/>
            <person name="Goodwin L."/>
            <person name="Pitluck S."/>
            <person name="Peters L."/>
            <person name="Ovchinnikova G."/>
            <person name="Lu M."/>
            <person name="Kyrpides N."/>
            <person name="Mavromatis K."/>
            <person name="Ivanova N."/>
            <person name="Brettin T."/>
            <person name="Detter J.C."/>
            <person name="Han C."/>
            <person name="Larimer F."/>
            <person name="Land M."/>
            <person name="Hauser L."/>
            <person name="Markowitz V."/>
            <person name="Cheng J.-F."/>
            <person name="Hugenholtz P."/>
            <person name="Woyke T."/>
            <person name="Wu D."/>
            <person name="Spring S."/>
            <person name="Lang E."/>
            <person name="Kopitz M."/>
            <person name="Brambilla E."/>
            <person name="Klenk H.-P."/>
            <person name="Eisen J.A."/>
        </authorList>
    </citation>
    <scope>NUCLEOTIDE SEQUENCE [LARGE SCALE GENOMIC DNA]</scope>
    <source>
        <strain evidence="3">ATCC 23117 / DSM 6794 / NBRC 15988 / NCIMB 1366 / Sio-4</strain>
    </source>
</reference>
<dbReference type="RefSeq" id="WP_014797101.1">
    <property type="nucleotide sequence ID" value="NC_018018.1"/>
</dbReference>
<evidence type="ECO:0000259" key="1">
    <source>
        <dbReference type="Pfam" id="PF10108"/>
    </source>
</evidence>
<dbReference type="Pfam" id="PF10108">
    <property type="entry name" value="DNA_pol_B_exo2"/>
    <property type="match status" value="1"/>
</dbReference>
<name>I4AI59_BERLS</name>
<dbReference type="GO" id="GO:0003676">
    <property type="term" value="F:nucleic acid binding"/>
    <property type="evidence" value="ECO:0007669"/>
    <property type="project" value="InterPro"/>
</dbReference>
<dbReference type="InterPro" id="IPR036397">
    <property type="entry name" value="RNaseH_sf"/>
</dbReference>
<keyword evidence="3" id="KW-1185">Reference proteome</keyword>
<organism evidence="2 3">
    <name type="scientific">Bernardetia litoralis (strain ATCC 23117 / DSM 6794 / NBRC 15988 / NCIMB 1366 / Fx l1 / Sio-4)</name>
    <name type="common">Flexibacter litoralis</name>
    <dbReference type="NCBI Taxonomy" id="880071"/>
    <lineage>
        <taxon>Bacteria</taxon>
        <taxon>Pseudomonadati</taxon>
        <taxon>Bacteroidota</taxon>
        <taxon>Cytophagia</taxon>
        <taxon>Cytophagales</taxon>
        <taxon>Bernardetiaceae</taxon>
        <taxon>Bernardetia</taxon>
    </lineage>
</organism>
<dbReference type="OrthoDB" id="9773351at2"/>
<dbReference type="CDD" id="cd05782">
    <property type="entry name" value="DNA_polB_like1_exo"/>
    <property type="match status" value="1"/>
</dbReference>
<dbReference type="eggNOG" id="COG0417">
    <property type="taxonomic scope" value="Bacteria"/>
</dbReference>
<feature type="domain" description="Predicted 3'-5' exonuclease PolB-like" evidence="1">
    <location>
        <begin position="76"/>
        <end position="230"/>
    </location>
</feature>
<accession>I4AI59</accession>
<dbReference type="AlphaFoldDB" id="I4AI59"/>
<dbReference type="EMBL" id="CP003345">
    <property type="protein sequence ID" value="AFM03644.1"/>
    <property type="molecule type" value="Genomic_DNA"/>
</dbReference>
<dbReference type="STRING" id="880071.Fleli_1207"/>
<dbReference type="Gene3D" id="3.30.420.10">
    <property type="entry name" value="Ribonuclease H-like superfamily/Ribonuclease H"/>
    <property type="match status" value="1"/>
</dbReference>
<sequence>MKKTTNLSNLMVIDIETVASHATFEELPENLQLLWEKKAARISPDQTAKEAFEEKAGIYAEFGKIVVIGIGFFTVQKNEAGKEEQVFRVKSLASDNEKKLLEDFIKVVKKFGKNLQFVAHNGKEFDFPYICRRMLINGLDIPYALDISGKKPWEINHIDTMHMWKFGDYKNFTALSLLAAVFGLATSKDDIDGSEVNDVYYKENDLNRIAVYCAKDVILTGQLFLRMQNLPIIKEENIIVVE</sequence>
<dbReference type="PATRIC" id="fig|880071.3.peg.1181"/>
<dbReference type="SUPFAM" id="SSF53098">
    <property type="entry name" value="Ribonuclease H-like"/>
    <property type="match status" value="1"/>
</dbReference>
<proteinExistence type="predicted"/>
<dbReference type="InterPro" id="IPR019288">
    <property type="entry name" value="3'-5'_exonuclease_PolB-like"/>
</dbReference>
<dbReference type="InterPro" id="IPR012337">
    <property type="entry name" value="RNaseH-like_sf"/>
</dbReference>
<dbReference type="KEGG" id="fli:Fleli_1207"/>
<dbReference type="Proteomes" id="UP000006054">
    <property type="component" value="Chromosome"/>
</dbReference>
<evidence type="ECO:0000313" key="3">
    <source>
        <dbReference type="Proteomes" id="UP000006054"/>
    </source>
</evidence>
<protein>
    <submittedName>
        <fullName evidence="2">DNA polymerase elongation subunit (Family B)</fullName>
    </submittedName>
</protein>
<gene>
    <name evidence="2" type="ordered locus">Fleli_1207</name>
</gene>